<sequence length="227" mass="25456">MEDQFKKMAGLIGEPVRAAIMWALLDGKALTATELTIVTGTTAPNLSMHIARLVQADLLSVETQGRHRYYKFSRKEIAYAIEAMANLIPPGSTTTISTNDNNSAIRNCRTCYDHLAGKVGVALTDSLLREGIITENGKTFELTPKGGTVFSDLGMNIDEIKKKRRSFLRPCLDWSERRYHIAGALAAALLEHMIASDWIRRQKNSRAITITSKGQREFYRYFKLNTE</sequence>
<dbReference type="PANTHER" id="PTHR39168">
    <property type="entry name" value="TRANSCRIPTIONAL REGULATOR-RELATED"/>
    <property type="match status" value="1"/>
</dbReference>
<dbReference type="OrthoDB" id="9797716at2"/>
<dbReference type="GO" id="GO:0003700">
    <property type="term" value="F:DNA-binding transcription factor activity"/>
    <property type="evidence" value="ECO:0007669"/>
    <property type="project" value="InterPro"/>
</dbReference>
<dbReference type="PROSITE" id="PS50987">
    <property type="entry name" value="HTH_ARSR_2"/>
    <property type="match status" value="1"/>
</dbReference>
<reference evidence="2 3" key="1">
    <citation type="submission" date="2016-03" db="EMBL/GenBank/DDBJ databases">
        <title>Niastella vici sp. nov., isolated from farmland soil.</title>
        <authorList>
            <person name="Chen L."/>
            <person name="Wang D."/>
            <person name="Yang S."/>
            <person name="Wang G."/>
        </authorList>
    </citation>
    <scope>NUCLEOTIDE SEQUENCE [LARGE SCALE GENOMIC DNA]</scope>
    <source>
        <strain evidence="2 3">DJ57</strain>
    </source>
</reference>
<dbReference type="SUPFAM" id="SSF46785">
    <property type="entry name" value="Winged helix' DNA-binding domain"/>
    <property type="match status" value="1"/>
</dbReference>
<dbReference type="Gene3D" id="1.10.10.10">
    <property type="entry name" value="Winged helix-like DNA-binding domain superfamily/Winged helix DNA-binding domain"/>
    <property type="match status" value="1"/>
</dbReference>
<dbReference type="EMBL" id="LVYD01000072">
    <property type="protein sequence ID" value="OQP59884.1"/>
    <property type="molecule type" value="Genomic_DNA"/>
</dbReference>
<dbReference type="GO" id="GO:0032791">
    <property type="term" value="F:lead ion binding"/>
    <property type="evidence" value="ECO:0007669"/>
    <property type="project" value="TreeGrafter"/>
</dbReference>
<dbReference type="GO" id="GO:0046686">
    <property type="term" value="P:response to cadmium ion"/>
    <property type="evidence" value="ECO:0007669"/>
    <property type="project" value="TreeGrafter"/>
</dbReference>
<dbReference type="InterPro" id="IPR052543">
    <property type="entry name" value="HTH_Metal-responsive_Reg"/>
</dbReference>
<feature type="domain" description="HTH arsR-type" evidence="1">
    <location>
        <begin position="1"/>
        <end position="92"/>
    </location>
</feature>
<comment type="caution">
    <text evidence="2">The sequence shown here is derived from an EMBL/GenBank/DDBJ whole genome shotgun (WGS) entry which is preliminary data.</text>
</comment>
<dbReference type="RefSeq" id="WP_081154005.1">
    <property type="nucleotide sequence ID" value="NZ_LVYD01000072.1"/>
</dbReference>
<accession>A0A1V9FNE6</accession>
<dbReference type="InterPro" id="IPR036390">
    <property type="entry name" value="WH_DNA-bd_sf"/>
</dbReference>
<dbReference type="GO" id="GO:0003677">
    <property type="term" value="F:DNA binding"/>
    <property type="evidence" value="ECO:0007669"/>
    <property type="project" value="TreeGrafter"/>
</dbReference>
<name>A0A1V9FNE6_9BACT</name>
<proteinExistence type="predicted"/>
<dbReference type="Pfam" id="PF12840">
    <property type="entry name" value="HTH_20"/>
    <property type="match status" value="1"/>
</dbReference>
<dbReference type="InterPro" id="IPR011991">
    <property type="entry name" value="ArsR-like_HTH"/>
</dbReference>
<dbReference type="PANTHER" id="PTHR39168:SF1">
    <property type="entry name" value="TRANSCRIPTIONAL REGULATORY PROTEIN"/>
    <property type="match status" value="1"/>
</dbReference>
<dbReference type="SMART" id="SM00418">
    <property type="entry name" value="HTH_ARSR"/>
    <property type="match status" value="1"/>
</dbReference>
<dbReference type="GO" id="GO:0097063">
    <property type="term" value="F:cadmium ion sensor activity"/>
    <property type="evidence" value="ECO:0007669"/>
    <property type="project" value="TreeGrafter"/>
</dbReference>
<dbReference type="AlphaFoldDB" id="A0A1V9FNE6"/>
<dbReference type="InterPro" id="IPR036388">
    <property type="entry name" value="WH-like_DNA-bd_sf"/>
</dbReference>
<evidence type="ECO:0000313" key="2">
    <source>
        <dbReference type="EMBL" id="OQP59884.1"/>
    </source>
</evidence>
<dbReference type="GO" id="GO:0010288">
    <property type="term" value="P:response to lead ion"/>
    <property type="evidence" value="ECO:0007669"/>
    <property type="project" value="TreeGrafter"/>
</dbReference>
<evidence type="ECO:0000313" key="3">
    <source>
        <dbReference type="Proteomes" id="UP000192796"/>
    </source>
</evidence>
<evidence type="ECO:0000259" key="1">
    <source>
        <dbReference type="PROSITE" id="PS50987"/>
    </source>
</evidence>
<dbReference type="Proteomes" id="UP000192796">
    <property type="component" value="Unassembled WGS sequence"/>
</dbReference>
<keyword evidence="3" id="KW-1185">Reference proteome</keyword>
<organism evidence="2 3">
    <name type="scientific">Niastella vici</name>
    <dbReference type="NCBI Taxonomy" id="1703345"/>
    <lineage>
        <taxon>Bacteria</taxon>
        <taxon>Pseudomonadati</taxon>
        <taxon>Bacteroidota</taxon>
        <taxon>Chitinophagia</taxon>
        <taxon>Chitinophagales</taxon>
        <taxon>Chitinophagaceae</taxon>
        <taxon>Niastella</taxon>
    </lineage>
</organism>
<dbReference type="CDD" id="cd00090">
    <property type="entry name" value="HTH_ARSR"/>
    <property type="match status" value="1"/>
</dbReference>
<dbReference type="InterPro" id="IPR001845">
    <property type="entry name" value="HTH_ArsR_DNA-bd_dom"/>
</dbReference>
<dbReference type="STRING" id="1703345.A3860_35830"/>
<protein>
    <submittedName>
        <fullName evidence="2">Transcriptional regulator</fullName>
    </submittedName>
</protein>
<gene>
    <name evidence="2" type="ORF">A3860_35830</name>
</gene>